<reference evidence="2 3" key="1">
    <citation type="submission" date="2024-06" db="EMBL/GenBank/DDBJ databases">
        <title>Complete genome of Phlyctema vagabunda strain 19-DSS-EL-015.</title>
        <authorList>
            <person name="Fiorenzani C."/>
        </authorList>
    </citation>
    <scope>NUCLEOTIDE SEQUENCE [LARGE SCALE GENOMIC DNA]</scope>
    <source>
        <strain evidence="2 3">19-DSS-EL-015</strain>
    </source>
</reference>
<dbReference type="PANTHER" id="PTHR43544">
    <property type="entry name" value="SHORT-CHAIN DEHYDROGENASE/REDUCTASE"/>
    <property type="match status" value="1"/>
</dbReference>
<organism evidence="2 3">
    <name type="scientific">Phlyctema vagabunda</name>
    <dbReference type="NCBI Taxonomy" id="108571"/>
    <lineage>
        <taxon>Eukaryota</taxon>
        <taxon>Fungi</taxon>
        <taxon>Dikarya</taxon>
        <taxon>Ascomycota</taxon>
        <taxon>Pezizomycotina</taxon>
        <taxon>Leotiomycetes</taxon>
        <taxon>Helotiales</taxon>
        <taxon>Dermateaceae</taxon>
        <taxon>Phlyctema</taxon>
    </lineage>
</organism>
<dbReference type="InterPro" id="IPR002347">
    <property type="entry name" value="SDR_fam"/>
</dbReference>
<dbReference type="Pfam" id="PF00106">
    <property type="entry name" value="adh_short"/>
    <property type="match status" value="1"/>
</dbReference>
<dbReference type="PANTHER" id="PTHR43544:SF32">
    <property type="entry name" value="CHAIN DEHYDROGENASE, PUTATIVE (AFU_ORTHOLOGUE AFUA_5G01530)-RELATED"/>
    <property type="match status" value="1"/>
</dbReference>
<dbReference type="SUPFAM" id="SSF51735">
    <property type="entry name" value="NAD(P)-binding Rossmann-fold domains"/>
    <property type="match status" value="1"/>
</dbReference>
<dbReference type="InterPro" id="IPR051468">
    <property type="entry name" value="Fungal_SecMetab_SDRs"/>
</dbReference>
<dbReference type="EMBL" id="JBFCZG010000006">
    <property type="protein sequence ID" value="KAL3420964.1"/>
    <property type="molecule type" value="Genomic_DNA"/>
</dbReference>
<protein>
    <submittedName>
        <fullName evidence="2">Short-chain dehydrogenase</fullName>
    </submittedName>
</protein>
<dbReference type="PRINTS" id="PR00081">
    <property type="entry name" value="GDHRDH"/>
</dbReference>
<evidence type="ECO:0000256" key="1">
    <source>
        <dbReference type="ARBA" id="ARBA00006484"/>
    </source>
</evidence>
<comment type="caution">
    <text evidence="2">The sequence shown here is derived from an EMBL/GenBank/DDBJ whole genome shotgun (WGS) entry which is preliminary data.</text>
</comment>
<gene>
    <name evidence="2" type="ORF">PVAG01_07409</name>
</gene>
<evidence type="ECO:0000313" key="3">
    <source>
        <dbReference type="Proteomes" id="UP001629113"/>
    </source>
</evidence>
<sequence length="250" mass="26775">MTSKIVALITGANGGIGYETALVFAKASEEYHVLVGSRSLEKGEKAVEEIKKQKIKGDVSLIQLDVTDDTSITKAVAKVEAEFGKLDVLVNNAGIFPKVETTPREYFQKTFETNTIGPAVVTDAFLPLMTKAESARLVYVSSGLGSIALKEKSPAGTPRDLYLAYCMSKAALNMLMVADSVDLTERGMKVFAVCPGYVVSNLTGEKGRQDRIAKGAGSPVVSAETILSCVEGRRDADAGKFVYKDGVYAW</sequence>
<dbReference type="InterPro" id="IPR036291">
    <property type="entry name" value="NAD(P)-bd_dom_sf"/>
</dbReference>
<keyword evidence="3" id="KW-1185">Reference proteome</keyword>
<proteinExistence type="inferred from homology"/>
<accession>A0ABR4PCD6</accession>
<comment type="similarity">
    <text evidence="1">Belongs to the short-chain dehydrogenases/reductases (SDR) family.</text>
</comment>
<dbReference type="Gene3D" id="3.40.50.720">
    <property type="entry name" value="NAD(P)-binding Rossmann-like Domain"/>
    <property type="match status" value="1"/>
</dbReference>
<name>A0ABR4PCD6_9HELO</name>
<evidence type="ECO:0000313" key="2">
    <source>
        <dbReference type="EMBL" id="KAL3420964.1"/>
    </source>
</evidence>
<dbReference type="Proteomes" id="UP001629113">
    <property type="component" value="Unassembled WGS sequence"/>
</dbReference>